<evidence type="ECO:0000256" key="3">
    <source>
        <dbReference type="ARBA" id="ARBA00022741"/>
    </source>
</evidence>
<dbReference type="HOGENOM" id="CLU_000604_84_3_2"/>
<dbReference type="RefSeq" id="WP_011849554.1">
    <property type="nucleotide sequence ID" value="NC_009073.1"/>
</dbReference>
<gene>
    <name evidence="10" type="ordered locus">Pcal_0870</name>
</gene>
<evidence type="ECO:0000313" key="11">
    <source>
        <dbReference type="Proteomes" id="UP000001431"/>
    </source>
</evidence>
<dbReference type="SMART" id="SM00382">
    <property type="entry name" value="AAA"/>
    <property type="match status" value="1"/>
</dbReference>
<dbReference type="InterPro" id="IPR003439">
    <property type="entry name" value="ABC_transporter-like_ATP-bd"/>
</dbReference>
<evidence type="ECO:0000256" key="2">
    <source>
        <dbReference type="ARBA" id="ARBA00022692"/>
    </source>
</evidence>
<feature type="transmembrane region" description="Helical" evidence="7">
    <location>
        <begin position="156"/>
        <end position="174"/>
    </location>
</feature>
<dbReference type="InterPro" id="IPR036640">
    <property type="entry name" value="ABC1_TM_sf"/>
</dbReference>
<dbReference type="PROSITE" id="PS50929">
    <property type="entry name" value="ABC_TM1F"/>
    <property type="match status" value="1"/>
</dbReference>
<dbReference type="InterPro" id="IPR003593">
    <property type="entry name" value="AAA+_ATPase"/>
</dbReference>
<dbReference type="EMBL" id="CP000561">
    <property type="protein sequence ID" value="ABO08296.1"/>
    <property type="molecule type" value="Genomic_DNA"/>
</dbReference>
<dbReference type="GeneID" id="4908363"/>
<dbReference type="GO" id="GO:0005524">
    <property type="term" value="F:ATP binding"/>
    <property type="evidence" value="ECO:0007669"/>
    <property type="project" value="UniProtKB-KW"/>
</dbReference>
<evidence type="ECO:0000259" key="8">
    <source>
        <dbReference type="PROSITE" id="PS50893"/>
    </source>
</evidence>
<keyword evidence="2 7" id="KW-0812">Transmembrane</keyword>
<dbReference type="InterPro" id="IPR027417">
    <property type="entry name" value="P-loop_NTPase"/>
</dbReference>
<comment type="subcellular location">
    <subcellularLocation>
        <location evidence="1">Membrane</location>
        <topology evidence="1">Multi-pass membrane protein</topology>
    </subcellularLocation>
</comment>
<dbReference type="PROSITE" id="PS50893">
    <property type="entry name" value="ABC_TRANSPORTER_2"/>
    <property type="match status" value="1"/>
</dbReference>
<keyword evidence="11" id="KW-1185">Reference proteome</keyword>
<protein>
    <submittedName>
        <fullName evidence="10">ABC transporter related protein</fullName>
    </submittedName>
</protein>
<dbReference type="GO" id="GO:0016020">
    <property type="term" value="C:membrane"/>
    <property type="evidence" value="ECO:0007669"/>
    <property type="project" value="UniProtKB-SubCell"/>
</dbReference>
<dbReference type="PANTHER" id="PTHR24221:SF654">
    <property type="entry name" value="ATP-BINDING CASSETTE SUB-FAMILY B MEMBER 6"/>
    <property type="match status" value="1"/>
</dbReference>
<keyword evidence="6 7" id="KW-0472">Membrane</keyword>
<feature type="transmembrane region" description="Helical" evidence="7">
    <location>
        <begin position="21"/>
        <end position="43"/>
    </location>
</feature>
<dbReference type="InterPro" id="IPR039421">
    <property type="entry name" value="Type_1_exporter"/>
</dbReference>
<feature type="domain" description="ABC transporter" evidence="8">
    <location>
        <begin position="303"/>
        <end position="528"/>
    </location>
</feature>
<reference evidence="10" key="1">
    <citation type="submission" date="2007-02" db="EMBL/GenBank/DDBJ databases">
        <title>Complete sequence of Pyrobaculum calidifontis JCM 11548.</title>
        <authorList>
            <consortium name="US DOE Joint Genome Institute"/>
            <person name="Copeland A."/>
            <person name="Lucas S."/>
            <person name="Lapidus A."/>
            <person name="Barry K."/>
            <person name="Glavina del Rio T."/>
            <person name="Dalin E."/>
            <person name="Tice H."/>
            <person name="Pitluck S."/>
            <person name="Chain P."/>
            <person name="Malfatti S."/>
            <person name="Shin M."/>
            <person name="Vergez L."/>
            <person name="Schmutz J."/>
            <person name="Larimer F."/>
            <person name="Land M."/>
            <person name="Hauser L."/>
            <person name="Kyrpides N."/>
            <person name="Mikhailova N."/>
            <person name="Cozen A.E."/>
            <person name="Fitz-Gibbon S.T."/>
            <person name="House C.H."/>
            <person name="Saltikov C."/>
            <person name="Lowe T.M."/>
            <person name="Richardson P."/>
        </authorList>
    </citation>
    <scope>NUCLEOTIDE SEQUENCE [LARGE SCALE GENOMIC DNA]</scope>
    <source>
        <strain evidence="10">JCM 11548</strain>
    </source>
</reference>
<dbReference type="STRING" id="410359.Pcal_0870"/>
<dbReference type="Gene3D" id="1.20.1560.10">
    <property type="entry name" value="ABC transporter type 1, transmembrane domain"/>
    <property type="match status" value="1"/>
</dbReference>
<keyword evidence="5 7" id="KW-1133">Transmembrane helix</keyword>
<evidence type="ECO:0000256" key="1">
    <source>
        <dbReference type="ARBA" id="ARBA00004141"/>
    </source>
</evidence>
<evidence type="ECO:0000256" key="5">
    <source>
        <dbReference type="ARBA" id="ARBA00022989"/>
    </source>
</evidence>
<evidence type="ECO:0000256" key="6">
    <source>
        <dbReference type="ARBA" id="ARBA00023136"/>
    </source>
</evidence>
<proteinExistence type="predicted"/>
<name>A3MUH9_PYRCJ</name>
<evidence type="ECO:0000313" key="10">
    <source>
        <dbReference type="EMBL" id="ABO08296.1"/>
    </source>
</evidence>
<feature type="transmembrane region" description="Helical" evidence="7">
    <location>
        <begin position="58"/>
        <end position="78"/>
    </location>
</feature>
<feature type="domain" description="ABC transmembrane type-1" evidence="9">
    <location>
        <begin position="27"/>
        <end position="295"/>
    </location>
</feature>
<feature type="transmembrane region" description="Helical" evidence="7">
    <location>
        <begin position="281"/>
        <end position="303"/>
    </location>
</feature>
<dbReference type="eggNOG" id="arCOG02841">
    <property type="taxonomic scope" value="Archaea"/>
</dbReference>
<dbReference type="KEGG" id="pcl:Pcal_0870"/>
<dbReference type="GO" id="GO:0016887">
    <property type="term" value="F:ATP hydrolysis activity"/>
    <property type="evidence" value="ECO:0007669"/>
    <property type="project" value="InterPro"/>
</dbReference>
<dbReference type="Pfam" id="PF00664">
    <property type="entry name" value="ABC_membrane"/>
    <property type="match status" value="1"/>
</dbReference>
<feature type="transmembrane region" description="Helical" evidence="7">
    <location>
        <begin position="124"/>
        <end position="150"/>
    </location>
</feature>
<sequence length="528" mass="58237">MSLFLKLLKYDIEYTKKYWKYSVPFYISYLLDVAVFLLMNYLLKQLVDSAISGELHNVIFYTAFFLLSVTSRFVLVFLGDYISDLYKKAVELDLALRIVERRVEGPSHPPGEVLSRVTADLENAVYAIATPLWLFFVVGDVAAVALFAYWLQPLSLPLILPFAALYAVLMKRVGPRLLDARSREREAYGGWFKRLKEAVEGAHSLHRLGLRRAPKLLTDATATYFAKFKKFTLYSRSIDYLLQAPAQVGPNFVFAVALLLALQGQGTVGDAVALRNSLNGLFLPIGHLMSTVGSFYVMASSFLRVEPLLRSAQPRVVRGAVAYLRDAVFSYDNGVVVEVVGEVAVEEGDFVWVRGPSGAGKSTLAKALCGLVEPAGGVAVAAVDCVYVGNDDYLFDATVYENIDLWEGRPRGDVEWAAAAAGVDFPLDKRCGEGGRELSEGQRQRVLIARALLRRPRLLVLDEATSGLDKELETKVLQAVRQAAKAVVVVSHRDSPAQYSNKIVEVREGRAYMVTVNKGVGGDSSAQR</sequence>
<evidence type="ECO:0000259" key="9">
    <source>
        <dbReference type="PROSITE" id="PS50929"/>
    </source>
</evidence>
<evidence type="ECO:0000256" key="7">
    <source>
        <dbReference type="SAM" id="Phobius"/>
    </source>
</evidence>
<dbReference type="OrthoDB" id="26192at2157"/>
<dbReference type="SUPFAM" id="SSF52540">
    <property type="entry name" value="P-loop containing nucleoside triphosphate hydrolases"/>
    <property type="match status" value="1"/>
</dbReference>
<keyword evidence="4" id="KW-0067">ATP-binding</keyword>
<evidence type="ECO:0000256" key="4">
    <source>
        <dbReference type="ARBA" id="ARBA00022840"/>
    </source>
</evidence>
<organism evidence="10 11">
    <name type="scientific">Pyrobaculum calidifontis (strain DSM 21063 / JCM 11548 / VA1)</name>
    <dbReference type="NCBI Taxonomy" id="410359"/>
    <lineage>
        <taxon>Archaea</taxon>
        <taxon>Thermoproteota</taxon>
        <taxon>Thermoprotei</taxon>
        <taxon>Thermoproteales</taxon>
        <taxon>Thermoproteaceae</taxon>
        <taxon>Pyrobaculum</taxon>
    </lineage>
</organism>
<dbReference type="GO" id="GO:0034040">
    <property type="term" value="F:ATPase-coupled lipid transmembrane transporter activity"/>
    <property type="evidence" value="ECO:0007669"/>
    <property type="project" value="TreeGrafter"/>
</dbReference>
<keyword evidence="3" id="KW-0547">Nucleotide-binding</keyword>
<dbReference type="SUPFAM" id="SSF90123">
    <property type="entry name" value="ABC transporter transmembrane region"/>
    <property type="match status" value="1"/>
</dbReference>
<dbReference type="PANTHER" id="PTHR24221">
    <property type="entry name" value="ATP-BINDING CASSETTE SUB-FAMILY B"/>
    <property type="match status" value="1"/>
</dbReference>
<dbReference type="AlphaFoldDB" id="A3MUH9"/>
<dbReference type="GO" id="GO:0140359">
    <property type="term" value="F:ABC-type transporter activity"/>
    <property type="evidence" value="ECO:0007669"/>
    <property type="project" value="InterPro"/>
</dbReference>
<dbReference type="Proteomes" id="UP000001431">
    <property type="component" value="Chromosome"/>
</dbReference>
<dbReference type="Pfam" id="PF00005">
    <property type="entry name" value="ABC_tran"/>
    <property type="match status" value="1"/>
</dbReference>
<accession>A3MUH9</accession>
<dbReference type="Gene3D" id="3.40.50.300">
    <property type="entry name" value="P-loop containing nucleotide triphosphate hydrolases"/>
    <property type="match status" value="1"/>
</dbReference>
<dbReference type="InterPro" id="IPR011527">
    <property type="entry name" value="ABC1_TM_dom"/>
</dbReference>